<dbReference type="PANTHER" id="PTHR11412:SF144">
    <property type="entry name" value="COMPLEMENT C4-B"/>
    <property type="match status" value="1"/>
</dbReference>
<dbReference type="Pfam" id="PF07703">
    <property type="entry name" value="A2M_BRD"/>
    <property type="match status" value="1"/>
</dbReference>
<dbReference type="Gene3D" id="2.60.40.1940">
    <property type="match status" value="1"/>
</dbReference>
<dbReference type="GO" id="GO:0006956">
    <property type="term" value="P:complement activation"/>
    <property type="evidence" value="ECO:0007669"/>
    <property type="project" value="TreeGrafter"/>
</dbReference>
<dbReference type="InterPro" id="IPR011625">
    <property type="entry name" value="A2M_N_BRD"/>
</dbReference>
<organism evidence="2">
    <name type="scientific">Poeciliopsis prolifica</name>
    <name type="common">blackstripe livebearer</name>
    <dbReference type="NCBI Taxonomy" id="188132"/>
    <lineage>
        <taxon>Eukaryota</taxon>
        <taxon>Metazoa</taxon>
        <taxon>Chordata</taxon>
        <taxon>Craniata</taxon>
        <taxon>Vertebrata</taxon>
        <taxon>Euteleostomi</taxon>
        <taxon>Actinopterygii</taxon>
        <taxon>Neopterygii</taxon>
        <taxon>Teleostei</taxon>
        <taxon>Neoteleostei</taxon>
        <taxon>Acanthomorphata</taxon>
        <taxon>Ovalentaria</taxon>
        <taxon>Atherinomorphae</taxon>
        <taxon>Cyprinodontiformes</taxon>
        <taxon>Poeciliidae</taxon>
        <taxon>Poeciliinae</taxon>
        <taxon>Poeciliopsis</taxon>
    </lineage>
</organism>
<dbReference type="EMBL" id="GBYX01472947">
    <property type="protein sequence ID" value="JAO08707.1"/>
    <property type="molecule type" value="Transcribed_RNA"/>
</dbReference>
<dbReference type="Gene3D" id="6.20.50.160">
    <property type="match status" value="1"/>
</dbReference>
<reference evidence="2" key="1">
    <citation type="submission" date="2014-12" db="EMBL/GenBank/DDBJ databases">
        <title>Parallel Evolution in Life History Adaptation Evident in the Tissue-Specific Poeciliopsis prolifica transcriptome.</title>
        <authorList>
            <person name="Jue N.K."/>
            <person name="Foley R.J."/>
            <person name="Obergfell C."/>
            <person name="Reznick D.N."/>
            <person name="O'Neill R.J."/>
            <person name="O'Neill M.J."/>
        </authorList>
    </citation>
    <scope>NUCLEOTIDE SEQUENCE</scope>
</reference>
<sequence>MYSYGERVNGAYHCEFGFMTIGQKSPHIISGLELTGSVIDGRATATLQLKNIDWKQLNQTLSDLQNSGSQLFVGVFVTNIQNGEVQEEKLYLPIFPHKYKIDLSRTRSYFIPGYPVEVVAVVRYPDGTPAVGVPVNISIASQQDSRITNEYGGVYSAFNFNATSSFRVDVSSDGLQESKNIEPASSPTGSYLYISFTHKVYNVGESLFLTFRTPTAPTNGGYIYYMVLSRGMIITKGSLVHGTLTTGSVSITADMVPFFRLIGYYHGNNGDIIADSVWVDVRDECEIKVTVQHNTQPVVGKPLDLEIDLHGQDATVALLAVDKAFYGLKADNKLTAKQVFSTMASYDLGCTYSGGSDPAKVLVDAGLSFTSQAKSAWRQDFRCAPQNVRSRRAVDLLEEKRKLASEYDDAELKICCKNAFSLIPMNENTCETRSRRVFLVKKIRRVQMLSKSAALQLRS</sequence>
<dbReference type="AlphaFoldDB" id="A0A0S7F2B4"/>
<dbReference type="InterPro" id="IPR013783">
    <property type="entry name" value="Ig-like_fold"/>
</dbReference>
<name>A0A0S7F2B4_9TELE</name>
<dbReference type="InterPro" id="IPR050473">
    <property type="entry name" value="A2M/Complement_sys"/>
</dbReference>
<dbReference type="SUPFAM" id="SSF47686">
    <property type="entry name" value="Anaphylotoxins (complement system)"/>
    <property type="match status" value="1"/>
</dbReference>
<gene>
    <name evidence="2" type="primary">CO3</name>
</gene>
<protein>
    <submittedName>
        <fullName evidence="2">CO3</fullName>
    </submittedName>
</protein>
<dbReference type="InterPro" id="IPR018081">
    <property type="entry name" value="Anaphylatoxin_comp_syst"/>
</dbReference>
<feature type="domain" description="Alpha-2-macroglobulin bait region" evidence="1">
    <location>
        <begin position="192"/>
        <end position="328"/>
    </location>
</feature>
<dbReference type="InterPro" id="IPR040839">
    <property type="entry name" value="MG4"/>
</dbReference>
<dbReference type="Gene3D" id="2.60.40.1930">
    <property type="match status" value="2"/>
</dbReference>
<dbReference type="Gene3D" id="2.60.40.10">
    <property type="entry name" value="Immunoglobulins"/>
    <property type="match status" value="1"/>
</dbReference>
<dbReference type="Gene3D" id="1.20.91.20">
    <property type="entry name" value="Anaphylotoxins (complement system)"/>
    <property type="match status" value="1"/>
</dbReference>
<dbReference type="PANTHER" id="PTHR11412">
    <property type="entry name" value="MACROGLOBULIN / COMPLEMENT"/>
    <property type="match status" value="1"/>
</dbReference>
<dbReference type="Pfam" id="PF17789">
    <property type="entry name" value="MG4"/>
    <property type="match status" value="1"/>
</dbReference>
<evidence type="ECO:0000313" key="2">
    <source>
        <dbReference type="EMBL" id="JAO08707.1"/>
    </source>
</evidence>
<accession>A0A0S7F2B4</accession>
<dbReference type="GO" id="GO:0005615">
    <property type="term" value="C:extracellular space"/>
    <property type="evidence" value="ECO:0007669"/>
    <property type="project" value="TreeGrafter"/>
</dbReference>
<dbReference type="SMART" id="SM01359">
    <property type="entry name" value="A2M_N_2"/>
    <property type="match status" value="1"/>
</dbReference>
<proteinExistence type="predicted"/>
<evidence type="ECO:0000259" key="1">
    <source>
        <dbReference type="SMART" id="SM01359"/>
    </source>
</evidence>